<accession>A0AAV7I2R5</accession>
<evidence type="ECO:0000313" key="1">
    <source>
        <dbReference type="EMBL" id="KAH0546074.1"/>
    </source>
</evidence>
<dbReference type="Proteomes" id="UP000826195">
    <property type="component" value="Unassembled WGS sequence"/>
</dbReference>
<reference evidence="1 2" key="1">
    <citation type="journal article" date="2021" name="J. Hered.">
        <title>A chromosome-level genome assembly of the parasitoid wasp, Cotesia glomerata (Hymenoptera: Braconidae).</title>
        <authorList>
            <person name="Pinto B.J."/>
            <person name="Weis J.J."/>
            <person name="Gamble T."/>
            <person name="Ode P.J."/>
            <person name="Paul R."/>
            <person name="Zaspel J.M."/>
        </authorList>
    </citation>
    <scope>NUCLEOTIDE SEQUENCE [LARGE SCALE GENOMIC DNA]</scope>
    <source>
        <strain evidence="1">CgM1</strain>
    </source>
</reference>
<organism evidence="1 2">
    <name type="scientific">Cotesia glomerata</name>
    <name type="common">Lepidopteran parasitic wasp</name>
    <name type="synonym">Apanteles glomeratus</name>
    <dbReference type="NCBI Taxonomy" id="32391"/>
    <lineage>
        <taxon>Eukaryota</taxon>
        <taxon>Metazoa</taxon>
        <taxon>Ecdysozoa</taxon>
        <taxon>Arthropoda</taxon>
        <taxon>Hexapoda</taxon>
        <taxon>Insecta</taxon>
        <taxon>Pterygota</taxon>
        <taxon>Neoptera</taxon>
        <taxon>Endopterygota</taxon>
        <taxon>Hymenoptera</taxon>
        <taxon>Apocrita</taxon>
        <taxon>Ichneumonoidea</taxon>
        <taxon>Braconidae</taxon>
        <taxon>Microgastrinae</taxon>
        <taxon>Cotesia</taxon>
    </lineage>
</organism>
<proteinExistence type="predicted"/>
<gene>
    <name evidence="1" type="ORF">KQX54_006321</name>
</gene>
<evidence type="ECO:0000313" key="2">
    <source>
        <dbReference type="Proteomes" id="UP000826195"/>
    </source>
</evidence>
<keyword evidence="2" id="KW-1185">Reference proteome</keyword>
<comment type="caution">
    <text evidence="1">The sequence shown here is derived from an EMBL/GenBank/DDBJ whole genome shotgun (WGS) entry which is preliminary data.</text>
</comment>
<protein>
    <submittedName>
        <fullName evidence="1">Uncharacterized protein</fullName>
    </submittedName>
</protein>
<dbReference type="EMBL" id="JAHXZJ010002237">
    <property type="protein sequence ID" value="KAH0546074.1"/>
    <property type="molecule type" value="Genomic_DNA"/>
</dbReference>
<name>A0AAV7I2R5_COTGL</name>
<dbReference type="AlphaFoldDB" id="A0AAV7I2R5"/>
<sequence>MRGAQADELKRSRVGVRNAWERGASGPTAICPSRIPPTPWRATSSLGATGHGNLSFISPYIYIGIQDQPRAACIYPGCEMDEISVHGERKPRPLRGRPAIATIGTVSWMIEKTGHFNGLLPISTYSYYNSLFDVSPMPA</sequence>